<evidence type="ECO:0000256" key="7">
    <source>
        <dbReference type="ARBA" id="ARBA00023242"/>
    </source>
</evidence>
<keyword evidence="3" id="KW-0509">mRNA transport</keyword>
<name>A0A6P8H343_ACTTE</name>
<keyword evidence="7" id="KW-0539">Nucleus</keyword>
<evidence type="ECO:0000256" key="4">
    <source>
        <dbReference type="ARBA" id="ARBA00022927"/>
    </source>
</evidence>
<dbReference type="PANTHER" id="PTHR13437:SF2">
    <property type="entry name" value="NUCLEOPORIN P58_P45"/>
    <property type="match status" value="1"/>
</dbReference>
<dbReference type="GO" id="GO:0008139">
    <property type="term" value="F:nuclear localization sequence binding"/>
    <property type="evidence" value="ECO:0007669"/>
    <property type="project" value="InterPro"/>
</dbReference>
<dbReference type="Gene3D" id="6.10.140.1350">
    <property type="match status" value="1"/>
</dbReference>
<feature type="compositionally biased region" description="Low complexity" evidence="8">
    <location>
        <begin position="428"/>
        <end position="451"/>
    </location>
</feature>
<evidence type="ECO:0000313" key="9">
    <source>
        <dbReference type="Proteomes" id="UP000515163"/>
    </source>
</evidence>
<keyword evidence="6" id="KW-0906">Nuclear pore complex</keyword>
<keyword evidence="4" id="KW-0653">Protein transport</keyword>
<keyword evidence="2" id="KW-0813">Transport</keyword>
<dbReference type="GO" id="GO:0015031">
    <property type="term" value="P:protein transport"/>
    <property type="evidence" value="ECO:0007669"/>
    <property type="project" value="UniProtKB-KW"/>
</dbReference>
<proteinExistence type="predicted"/>
<dbReference type="GeneID" id="116287336"/>
<dbReference type="PANTHER" id="PTHR13437">
    <property type="entry name" value="NUCLEOPORIN P58/P45 NUCLEOPORIN-LIKE PROTEIN 1"/>
    <property type="match status" value="1"/>
</dbReference>
<evidence type="ECO:0000256" key="1">
    <source>
        <dbReference type="ARBA" id="ARBA00004567"/>
    </source>
</evidence>
<evidence type="ECO:0000256" key="8">
    <source>
        <dbReference type="SAM" id="MobiDB-lite"/>
    </source>
</evidence>
<reference evidence="10" key="1">
    <citation type="submission" date="2025-08" db="UniProtKB">
        <authorList>
            <consortium name="RefSeq"/>
        </authorList>
    </citation>
    <scope>IDENTIFICATION</scope>
    <source>
        <tissue evidence="10">Tentacle</tissue>
    </source>
</reference>
<dbReference type="RefSeq" id="XP_031549866.1">
    <property type="nucleotide sequence ID" value="XM_031694006.1"/>
</dbReference>
<dbReference type="InterPro" id="IPR024882">
    <property type="entry name" value="NUP58/p45/49"/>
</dbReference>
<dbReference type="Pfam" id="PF15967">
    <property type="entry name" value="Nucleoporin_FG2"/>
    <property type="match status" value="1"/>
</dbReference>
<dbReference type="GO" id="GO:0005643">
    <property type="term" value="C:nuclear pore"/>
    <property type="evidence" value="ECO:0007669"/>
    <property type="project" value="UniProtKB-SubCell"/>
</dbReference>
<dbReference type="Proteomes" id="UP000515163">
    <property type="component" value="Unplaced"/>
</dbReference>
<dbReference type="OrthoDB" id="2538017at2759"/>
<feature type="region of interest" description="Disordered" evidence="8">
    <location>
        <begin position="547"/>
        <end position="568"/>
    </location>
</feature>
<dbReference type="GO" id="GO:0017056">
    <property type="term" value="F:structural constituent of nuclear pore"/>
    <property type="evidence" value="ECO:0007669"/>
    <property type="project" value="InterPro"/>
</dbReference>
<sequence length="568" mass="58155">MAAAVFGKTGATSGFSFGGVAATPQRSTATSTSGLFGGTLGASTPVGSISFGTTTTASGGLSLGGLSAAKPTTFSGFGQPAASTAASTGGFGFGQSSAISAAPTSNVLSLSGLQTVNPGTSLFSSSQPKTTGGFSLLGTTTSTSAPSKGLGAFGSTNTTSTTGGLFGNLASANAPKSTAGLVSTGVTGLGGTGTSSTVSLSGTATGIAGKQSEIQNLKDNQVPEPLVKIVEEIKKYVKQQKEHRDEISRFSASSIQKVQEETMSLRQSLAVVSNSIQRDACAVENLKMDVAQELKNAEIAQHTSEIPPALQHENTAPQEYFQRLVESFEERMQVYRKQIEIMESHLATLSQGQTLTPQDLSNVMHKVHETFIALAAQLHSIHEAVKLQKEHYLNYRKAYFKDSTDVFTRRRINARPNVSVPIGPSPFNSISNSTSRNTSNSSVNLPTTSKFGTTGGTTIGSSFGSSFGTGLSSGTSSFGTGGSLGSTSTGLGSSLGFKGFGTHAVGTSTGFGAGTQVSKPNTGFGFGTPTNTSLGSSFGTPATSASAFGTKFELQKPPTGNKRGKKRF</sequence>
<keyword evidence="9" id="KW-1185">Reference proteome</keyword>
<accession>A0A6P8H343</accession>
<feature type="region of interest" description="Disordered" evidence="8">
    <location>
        <begin position="417"/>
        <end position="451"/>
    </location>
</feature>
<evidence type="ECO:0000256" key="3">
    <source>
        <dbReference type="ARBA" id="ARBA00022816"/>
    </source>
</evidence>
<organism evidence="9 10">
    <name type="scientific">Actinia tenebrosa</name>
    <name type="common">Australian red waratah sea anemone</name>
    <dbReference type="NCBI Taxonomy" id="6105"/>
    <lineage>
        <taxon>Eukaryota</taxon>
        <taxon>Metazoa</taxon>
        <taxon>Cnidaria</taxon>
        <taxon>Anthozoa</taxon>
        <taxon>Hexacorallia</taxon>
        <taxon>Actiniaria</taxon>
        <taxon>Actiniidae</taxon>
        <taxon>Actinia</taxon>
    </lineage>
</organism>
<gene>
    <name evidence="10" type="primary">LOC116287336</name>
</gene>
<dbReference type="FunCoup" id="A0A6P8H343">
    <property type="interactions" value="1872"/>
</dbReference>
<evidence type="ECO:0000256" key="2">
    <source>
        <dbReference type="ARBA" id="ARBA00022448"/>
    </source>
</evidence>
<protein>
    <submittedName>
        <fullName evidence="10">Nucleoporin p58/p45-like</fullName>
    </submittedName>
</protein>
<keyword evidence="5" id="KW-0811">Translocation</keyword>
<dbReference type="InParanoid" id="A0A6P8H343"/>
<comment type="subcellular location">
    <subcellularLocation>
        <location evidence="1">Nucleus</location>
        <location evidence="1">Nuclear pore complex</location>
    </subcellularLocation>
</comment>
<evidence type="ECO:0000313" key="10">
    <source>
        <dbReference type="RefSeq" id="XP_031549866.1"/>
    </source>
</evidence>
<dbReference type="KEGG" id="aten:116287336"/>
<dbReference type="GO" id="GO:0051028">
    <property type="term" value="P:mRNA transport"/>
    <property type="evidence" value="ECO:0007669"/>
    <property type="project" value="UniProtKB-KW"/>
</dbReference>
<evidence type="ECO:0000256" key="6">
    <source>
        <dbReference type="ARBA" id="ARBA00023132"/>
    </source>
</evidence>
<dbReference type="AlphaFoldDB" id="A0A6P8H343"/>
<evidence type="ECO:0000256" key="5">
    <source>
        <dbReference type="ARBA" id="ARBA00023010"/>
    </source>
</evidence>